<keyword evidence="4" id="KW-0027">Amidation</keyword>
<organism evidence="7 8">
    <name type="scientific">Strigamia maritima</name>
    <name type="common">European centipede</name>
    <name type="synonym">Geophilus maritimus</name>
    <dbReference type="NCBI Taxonomy" id="126957"/>
    <lineage>
        <taxon>Eukaryota</taxon>
        <taxon>Metazoa</taxon>
        <taxon>Ecdysozoa</taxon>
        <taxon>Arthropoda</taxon>
        <taxon>Myriapoda</taxon>
        <taxon>Chilopoda</taxon>
        <taxon>Pleurostigmophora</taxon>
        <taxon>Geophilomorpha</taxon>
        <taxon>Linotaeniidae</taxon>
        <taxon>Strigamia</taxon>
    </lineage>
</organism>
<dbReference type="EnsemblMetazoa" id="SMAR013318-RA">
    <property type="protein sequence ID" value="SMAR013318-PA"/>
    <property type="gene ID" value="SMAR013318"/>
</dbReference>
<dbReference type="InterPro" id="IPR002544">
    <property type="entry name" value="FMRFamid-related_peptide-like"/>
</dbReference>
<keyword evidence="8" id="KW-1185">Reference proteome</keyword>
<comment type="subcellular location">
    <subcellularLocation>
        <location evidence="1">Secreted</location>
    </subcellularLocation>
</comment>
<keyword evidence="5" id="KW-0527">Neuropeptide</keyword>
<accession>T1JHI7</accession>
<evidence type="ECO:0000256" key="1">
    <source>
        <dbReference type="ARBA" id="ARBA00004613"/>
    </source>
</evidence>
<dbReference type="Proteomes" id="UP000014500">
    <property type="component" value="Unassembled WGS sequence"/>
</dbReference>
<dbReference type="AlphaFoldDB" id="T1JHI7"/>
<evidence type="ECO:0000256" key="4">
    <source>
        <dbReference type="ARBA" id="ARBA00022815"/>
    </source>
</evidence>
<name>T1JHI7_STRMM</name>
<dbReference type="GO" id="GO:0007218">
    <property type="term" value="P:neuropeptide signaling pathway"/>
    <property type="evidence" value="ECO:0007669"/>
    <property type="project" value="UniProtKB-KW"/>
</dbReference>
<evidence type="ECO:0000313" key="7">
    <source>
        <dbReference type="EnsemblMetazoa" id="SMAR013318-PA"/>
    </source>
</evidence>
<comment type="similarity">
    <text evidence="2">Belongs to the FARP (FMRFamide related peptide) family.</text>
</comment>
<evidence type="ECO:0000256" key="5">
    <source>
        <dbReference type="ARBA" id="ARBA00023320"/>
    </source>
</evidence>
<protein>
    <submittedName>
        <fullName evidence="7">Uncharacterized protein</fullName>
    </submittedName>
</protein>
<dbReference type="Pfam" id="PF01581">
    <property type="entry name" value="FARP"/>
    <property type="match status" value="2"/>
</dbReference>
<evidence type="ECO:0000256" key="6">
    <source>
        <dbReference type="SAM" id="MobiDB-lite"/>
    </source>
</evidence>
<feature type="region of interest" description="Disordered" evidence="6">
    <location>
        <begin position="1"/>
        <end position="22"/>
    </location>
</feature>
<dbReference type="GO" id="GO:0005576">
    <property type="term" value="C:extracellular region"/>
    <property type="evidence" value="ECO:0007669"/>
    <property type="project" value="UniProtKB-SubCell"/>
</dbReference>
<evidence type="ECO:0000313" key="8">
    <source>
        <dbReference type="Proteomes" id="UP000014500"/>
    </source>
</evidence>
<reference evidence="7" key="2">
    <citation type="submission" date="2015-02" db="UniProtKB">
        <authorList>
            <consortium name="EnsemblMetazoa"/>
        </authorList>
    </citation>
    <scope>IDENTIFICATION</scope>
</reference>
<feature type="compositionally biased region" description="Basic and acidic residues" evidence="6">
    <location>
        <begin position="1"/>
        <end position="13"/>
    </location>
</feature>
<dbReference type="HOGENOM" id="CLU_2043987_0_0_1"/>
<keyword evidence="3" id="KW-0964">Secreted</keyword>
<evidence type="ECO:0000256" key="3">
    <source>
        <dbReference type="ARBA" id="ARBA00022525"/>
    </source>
</evidence>
<reference evidence="8" key="1">
    <citation type="submission" date="2011-05" db="EMBL/GenBank/DDBJ databases">
        <authorList>
            <person name="Richards S.R."/>
            <person name="Qu J."/>
            <person name="Jiang H."/>
            <person name="Jhangiani S.N."/>
            <person name="Agravi P."/>
            <person name="Goodspeed R."/>
            <person name="Gross S."/>
            <person name="Mandapat C."/>
            <person name="Jackson L."/>
            <person name="Mathew T."/>
            <person name="Pu L."/>
            <person name="Thornton R."/>
            <person name="Saada N."/>
            <person name="Wilczek-Boney K.B."/>
            <person name="Lee S."/>
            <person name="Kovar C."/>
            <person name="Wu Y."/>
            <person name="Scherer S.E."/>
            <person name="Worley K.C."/>
            <person name="Muzny D.M."/>
            <person name="Gibbs R."/>
        </authorList>
    </citation>
    <scope>NUCLEOTIDE SEQUENCE</scope>
    <source>
        <strain evidence="8">Brora</strain>
    </source>
</reference>
<proteinExistence type="inferred from homology"/>
<dbReference type="EMBL" id="JH431861">
    <property type="status" value="NOT_ANNOTATED_CDS"/>
    <property type="molecule type" value="Genomic_DNA"/>
</dbReference>
<sequence>TEQKFARFDRSNFDENGDPQENWLDSENRKLLSLRSARLIRELGRKRGSLEKNFLRFGRSLENGNDINTKRDTSSLDDSHMSYLKSDQLNQNKLVPKRNKLENNFLRFGRWKTENLNEQYE</sequence>
<evidence type="ECO:0000256" key="2">
    <source>
        <dbReference type="ARBA" id="ARBA00006356"/>
    </source>
</evidence>